<dbReference type="GO" id="GO:0003688">
    <property type="term" value="F:DNA replication origin binding"/>
    <property type="evidence" value="ECO:0007669"/>
    <property type="project" value="TreeGrafter"/>
</dbReference>
<protein>
    <submittedName>
        <fullName evidence="1">Chromosomal replication initiator DnaA</fullName>
    </submittedName>
</protein>
<dbReference type="OrthoDB" id="7390113at2"/>
<comment type="caution">
    <text evidence="1">The sequence shown here is derived from an EMBL/GenBank/DDBJ whole genome shotgun (WGS) entry which is preliminary data.</text>
</comment>
<name>A0A501WVL9_9RHOB</name>
<sequence>MARRGQQLVLDLATRPALGRADFFVSPANRLALAQLDTWPDWPEGRLAVTGPAGSGKTHLAHVWAAGSGARILPARDLPAIDLARLPANAALAVEDADRLAGLGPAPRREAEEALFHIANRLAAGGGWLMVSGRRAPAQWDLALPDLASRLGAAPVARLEPPDDALLAAVLVKLFTDRQLPVAPDLVSYLVARMDRSFVAAESLVARLDAAGLERRRRITRSLAAEILRERG</sequence>
<dbReference type="RefSeq" id="WP_140453416.1">
    <property type="nucleotide sequence ID" value="NZ_VFRP01000004.1"/>
</dbReference>
<evidence type="ECO:0000313" key="2">
    <source>
        <dbReference type="Proteomes" id="UP000319255"/>
    </source>
</evidence>
<keyword evidence="2" id="KW-1185">Reference proteome</keyword>
<dbReference type="InterPro" id="IPR027417">
    <property type="entry name" value="P-loop_NTPase"/>
</dbReference>
<dbReference type="Proteomes" id="UP000319255">
    <property type="component" value="Unassembled WGS sequence"/>
</dbReference>
<dbReference type="GO" id="GO:0005886">
    <property type="term" value="C:plasma membrane"/>
    <property type="evidence" value="ECO:0007669"/>
    <property type="project" value="TreeGrafter"/>
</dbReference>
<dbReference type="Gene3D" id="1.10.8.60">
    <property type="match status" value="1"/>
</dbReference>
<evidence type="ECO:0000313" key="1">
    <source>
        <dbReference type="EMBL" id="TPE52174.1"/>
    </source>
</evidence>
<proteinExistence type="predicted"/>
<dbReference type="PANTHER" id="PTHR30050">
    <property type="entry name" value="CHROMOSOMAL REPLICATION INITIATOR PROTEIN DNAA"/>
    <property type="match status" value="1"/>
</dbReference>
<reference evidence="1 2" key="1">
    <citation type="submission" date="2019-06" db="EMBL/GenBank/DDBJ databases">
        <title>A novel bacterium of genus Amaricoccus, isolated from marine sediment.</title>
        <authorList>
            <person name="Huang H."/>
            <person name="Mo K."/>
            <person name="Hu Y."/>
        </authorList>
    </citation>
    <scope>NUCLEOTIDE SEQUENCE [LARGE SCALE GENOMIC DNA]</scope>
    <source>
        <strain evidence="1 2">HB172011</strain>
    </source>
</reference>
<dbReference type="AlphaFoldDB" id="A0A501WVL9"/>
<dbReference type="Gene3D" id="3.40.50.300">
    <property type="entry name" value="P-loop containing nucleotide triphosphate hydrolases"/>
    <property type="match status" value="1"/>
</dbReference>
<accession>A0A501WVL9</accession>
<dbReference type="EMBL" id="VFRP01000004">
    <property type="protein sequence ID" value="TPE52174.1"/>
    <property type="molecule type" value="Genomic_DNA"/>
</dbReference>
<gene>
    <name evidence="1" type="ORF">FJM51_07055</name>
</gene>
<dbReference type="PANTHER" id="PTHR30050:SF5">
    <property type="entry name" value="DNAA REGULATORY INACTIVATOR HDA"/>
    <property type="match status" value="1"/>
</dbReference>
<dbReference type="SUPFAM" id="SSF52540">
    <property type="entry name" value="P-loop containing nucleoside triphosphate hydrolases"/>
    <property type="match status" value="1"/>
</dbReference>
<dbReference type="GO" id="GO:0006270">
    <property type="term" value="P:DNA replication initiation"/>
    <property type="evidence" value="ECO:0007669"/>
    <property type="project" value="TreeGrafter"/>
</dbReference>
<organism evidence="1 2">
    <name type="scientific">Amaricoccus solimangrovi</name>
    <dbReference type="NCBI Taxonomy" id="2589815"/>
    <lineage>
        <taxon>Bacteria</taxon>
        <taxon>Pseudomonadati</taxon>
        <taxon>Pseudomonadota</taxon>
        <taxon>Alphaproteobacteria</taxon>
        <taxon>Rhodobacterales</taxon>
        <taxon>Paracoccaceae</taxon>
        <taxon>Amaricoccus</taxon>
    </lineage>
</organism>